<dbReference type="Proteomes" id="UP000689195">
    <property type="component" value="Unassembled WGS sequence"/>
</dbReference>
<accession>A0A8S1YPL9</accession>
<sequence length="142" mass="16978">MSNNSPKANGNADALAHFSRSQEFKITQKIEEALLIMPQIFVLNLPKPTLQEVNYMRISNYMIWHWKMQITAYIQNLIIMLNVIKGQKFIGEKKFLTHHYKIVRGVLRLIQTLQCVRVEWALFEQFEIKRKWVLLQQQSYRK</sequence>
<reference evidence="1" key="1">
    <citation type="submission" date="2021-01" db="EMBL/GenBank/DDBJ databases">
        <authorList>
            <consortium name="Genoscope - CEA"/>
            <person name="William W."/>
        </authorList>
    </citation>
    <scope>NUCLEOTIDE SEQUENCE</scope>
</reference>
<dbReference type="EMBL" id="CAJJDO010000182">
    <property type="protein sequence ID" value="CAD8213602.1"/>
    <property type="molecule type" value="Genomic_DNA"/>
</dbReference>
<gene>
    <name evidence="1" type="ORF">PPENT_87.1.T1820004</name>
</gene>
<proteinExistence type="predicted"/>
<evidence type="ECO:0000313" key="1">
    <source>
        <dbReference type="EMBL" id="CAD8213602.1"/>
    </source>
</evidence>
<evidence type="ECO:0000313" key="2">
    <source>
        <dbReference type="Proteomes" id="UP000689195"/>
    </source>
</evidence>
<name>A0A8S1YPL9_9CILI</name>
<dbReference type="AlphaFoldDB" id="A0A8S1YPL9"/>
<comment type="caution">
    <text evidence="1">The sequence shown here is derived from an EMBL/GenBank/DDBJ whole genome shotgun (WGS) entry which is preliminary data.</text>
</comment>
<protein>
    <submittedName>
        <fullName evidence="1">Uncharacterized protein</fullName>
    </submittedName>
</protein>
<keyword evidence="2" id="KW-1185">Reference proteome</keyword>
<organism evidence="1 2">
    <name type="scientific">Paramecium pentaurelia</name>
    <dbReference type="NCBI Taxonomy" id="43138"/>
    <lineage>
        <taxon>Eukaryota</taxon>
        <taxon>Sar</taxon>
        <taxon>Alveolata</taxon>
        <taxon>Ciliophora</taxon>
        <taxon>Intramacronucleata</taxon>
        <taxon>Oligohymenophorea</taxon>
        <taxon>Peniculida</taxon>
        <taxon>Parameciidae</taxon>
        <taxon>Paramecium</taxon>
    </lineage>
</organism>